<accession>A0A7W1XT51</accession>
<gene>
    <name evidence="2" type="ORF">H2C83_09740</name>
</gene>
<name>A0A7W1XT51_9BACL</name>
<dbReference type="EMBL" id="JACEOL010000031">
    <property type="protein sequence ID" value="MBA4602590.1"/>
    <property type="molecule type" value="Genomic_DNA"/>
</dbReference>
<protein>
    <submittedName>
        <fullName evidence="2">Uncharacterized protein</fullName>
    </submittedName>
</protein>
<organism evidence="2 3">
    <name type="scientific">Thermoactinomyces mirandus</name>
    <dbReference type="NCBI Taxonomy" id="2756294"/>
    <lineage>
        <taxon>Bacteria</taxon>
        <taxon>Bacillati</taxon>
        <taxon>Bacillota</taxon>
        <taxon>Bacilli</taxon>
        <taxon>Bacillales</taxon>
        <taxon>Thermoactinomycetaceae</taxon>
        <taxon>Thermoactinomyces</taxon>
    </lineage>
</organism>
<comment type="caution">
    <text evidence="2">The sequence shown here is derived from an EMBL/GenBank/DDBJ whole genome shotgun (WGS) entry which is preliminary data.</text>
</comment>
<dbReference type="AlphaFoldDB" id="A0A7W1XT51"/>
<evidence type="ECO:0000313" key="2">
    <source>
        <dbReference type="EMBL" id="MBA4602590.1"/>
    </source>
</evidence>
<evidence type="ECO:0000313" key="3">
    <source>
        <dbReference type="Proteomes" id="UP000538292"/>
    </source>
</evidence>
<evidence type="ECO:0000256" key="1">
    <source>
        <dbReference type="SAM" id="Phobius"/>
    </source>
</evidence>
<sequence length="89" mass="10902">MEKRWITVKEISQFCYCPEQWRLNRLYRQGMVEADKKKIRIKERSFREGILYHRKKAILLWLKTTGITWGFWGIGTGLLWLILWLVMNQ</sequence>
<dbReference type="RefSeq" id="WP_181740283.1">
    <property type="nucleotide sequence ID" value="NZ_JACEOL010000031.1"/>
</dbReference>
<keyword evidence="1" id="KW-0812">Transmembrane</keyword>
<keyword evidence="1" id="KW-1133">Transmembrane helix</keyword>
<feature type="transmembrane region" description="Helical" evidence="1">
    <location>
        <begin position="69"/>
        <end position="87"/>
    </location>
</feature>
<keyword evidence="1" id="KW-0472">Membrane</keyword>
<keyword evidence="3" id="KW-1185">Reference proteome</keyword>
<reference evidence="2 3" key="1">
    <citation type="submission" date="2020-07" db="EMBL/GenBank/DDBJ databases">
        <title>Thermoactinomyces phylogeny.</title>
        <authorList>
            <person name="Dunlap C."/>
        </authorList>
    </citation>
    <scope>NUCLEOTIDE SEQUENCE [LARGE SCALE GENOMIC DNA]</scope>
    <source>
        <strain evidence="2 3">AMNI-1</strain>
    </source>
</reference>
<dbReference type="Proteomes" id="UP000538292">
    <property type="component" value="Unassembled WGS sequence"/>
</dbReference>
<proteinExistence type="predicted"/>